<organism evidence="1 2">
    <name type="scientific">Phlebia brevispora</name>
    <dbReference type="NCBI Taxonomy" id="194682"/>
    <lineage>
        <taxon>Eukaryota</taxon>
        <taxon>Fungi</taxon>
        <taxon>Dikarya</taxon>
        <taxon>Basidiomycota</taxon>
        <taxon>Agaricomycotina</taxon>
        <taxon>Agaricomycetes</taxon>
        <taxon>Polyporales</taxon>
        <taxon>Meruliaceae</taxon>
        <taxon>Phlebia</taxon>
    </lineage>
</organism>
<dbReference type="EMBL" id="JANHOG010000113">
    <property type="protein sequence ID" value="KAJ3558056.1"/>
    <property type="molecule type" value="Genomic_DNA"/>
</dbReference>
<gene>
    <name evidence="1" type="ORF">NM688_g1134</name>
</gene>
<sequence length="385" mass="41749">MPLFVIYNPVCGRGEATRLFNDTVIPLLKEHGREPDKVEVTTHAGHAGDLVIDFLQSAKGPVSIVLGSGDGTLHEILYAFQAARTTGYIGDVNLALVPCGTANALYSSLFPPQSADAQPDVLLSLHMLLSESPSTRPLTLAITSLEAPGGDEPQSSISAVVTSTALHASILHDSEALRAAHPGIERFKMAAQQNITRWYSASVRFLPPCSIYRATDNQFVPCDTTDFAGPFVYFLSTVNVDRLEPFFRITPLHAIIPPPARPEPPTLDVVVVRPLRDKSIHDNSLDSREQFSRKCMTVLGGAYQDGAHVKMTYGEGDQVSQGGGQGEESVVEYIRCRGWEWVPDSADETAHFVCADGEILHIRPDGKAVCTAVHEVNGCSFHVYA</sequence>
<comment type="caution">
    <text evidence="1">The sequence shown here is derived from an EMBL/GenBank/DDBJ whole genome shotgun (WGS) entry which is preliminary data.</text>
</comment>
<reference evidence="1" key="1">
    <citation type="submission" date="2022-07" db="EMBL/GenBank/DDBJ databases">
        <title>Genome Sequence of Phlebia brevispora.</title>
        <authorList>
            <person name="Buettner E."/>
        </authorList>
    </citation>
    <scope>NUCLEOTIDE SEQUENCE</scope>
    <source>
        <strain evidence="1">MPL23</strain>
    </source>
</reference>
<accession>A0ACC1TC56</accession>
<name>A0ACC1TC56_9APHY</name>
<keyword evidence="2" id="KW-1185">Reference proteome</keyword>
<evidence type="ECO:0000313" key="2">
    <source>
        <dbReference type="Proteomes" id="UP001148662"/>
    </source>
</evidence>
<dbReference type="Proteomes" id="UP001148662">
    <property type="component" value="Unassembled WGS sequence"/>
</dbReference>
<proteinExistence type="predicted"/>
<evidence type="ECO:0000313" key="1">
    <source>
        <dbReference type="EMBL" id="KAJ3558056.1"/>
    </source>
</evidence>
<protein>
    <submittedName>
        <fullName evidence="1">Uncharacterized protein</fullName>
    </submittedName>
</protein>